<dbReference type="GO" id="GO:0003682">
    <property type="term" value="F:chromatin binding"/>
    <property type="evidence" value="ECO:0007669"/>
    <property type="project" value="TreeGrafter"/>
</dbReference>
<sequence length="246" mass="28820">MDGASDELKLLDVIEEQGYGNWDAIGQRMCKSSEECYSHYHRYYLNEKPLISTSSSHDESHDSLFLPANYPGEEISHYNPLRADFEIEREKRKSVIREHGLIDVYRILGRERLLSNEEQSVRVLMRRFARFLDAETTEKLTQSFLNEKRLIRRIKCLQTYRCLGIKTLAARISSIVSTEQQNATVSCTNTELQGQQAMCSTGKKKYSLTPLNIIHTHPVWSNWIMKRNKYVQSIVYYLMYIYTVKE</sequence>
<dbReference type="PANTHER" id="PTHR12374:SF20">
    <property type="entry name" value="TRANSCRIPTIONAL ADAPTER 2-ALPHA"/>
    <property type="match status" value="1"/>
</dbReference>
<evidence type="ECO:0000313" key="2">
    <source>
        <dbReference type="EnsemblMetazoa" id="Aqu2.1.29550_001"/>
    </source>
</evidence>
<proteinExistence type="predicted"/>
<dbReference type="CDD" id="cd00167">
    <property type="entry name" value="SANT"/>
    <property type="match status" value="1"/>
</dbReference>
<reference evidence="2" key="1">
    <citation type="submission" date="2017-05" db="UniProtKB">
        <authorList>
            <consortium name="EnsemblMetazoa"/>
        </authorList>
    </citation>
    <scope>IDENTIFICATION</scope>
</reference>
<dbReference type="EnsemblMetazoa" id="Aqu2.1.29550_001">
    <property type="protein sequence ID" value="Aqu2.1.29550_001"/>
    <property type="gene ID" value="Aqu2.1.29550"/>
</dbReference>
<name>A0A1X7UNI1_AMPQE</name>
<protein>
    <recommendedName>
        <fullName evidence="1">SANT domain-containing protein</fullName>
    </recommendedName>
</protein>
<dbReference type="OrthoDB" id="270417at2759"/>
<organism evidence="2">
    <name type="scientific">Amphimedon queenslandica</name>
    <name type="common">Sponge</name>
    <dbReference type="NCBI Taxonomy" id="400682"/>
    <lineage>
        <taxon>Eukaryota</taxon>
        <taxon>Metazoa</taxon>
        <taxon>Porifera</taxon>
        <taxon>Demospongiae</taxon>
        <taxon>Heteroscleromorpha</taxon>
        <taxon>Haplosclerida</taxon>
        <taxon>Niphatidae</taxon>
        <taxon>Amphimedon</taxon>
    </lineage>
</organism>
<dbReference type="GO" id="GO:0006338">
    <property type="term" value="P:chromatin remodeling"/>
    <property type="evidence" value="ECO:0007669"/>
    <property type="project" value="TreeGrafter"/>
</dbReference>
<dbReference type="GO" id="GO:0006357">
    <property type="term" value="P:regulation of transcription by RNA polymerase II"/>
    <property type="evidence" value="ECO:0007669"/>
    <property type="project" value="TreeGrafter"/>
</dbReference>
<feature type="domain" description="SANT" evidence="1">
    <location>
        <begin position="1"/>
        <end position="48"/>
    </location>
</feature>
<dbReference type="GO" id="GO:0003713">
    <property type="term" value="F:transcription coactivator activity"/>
    <property type="evidence" value="ECO:0007669"/>
    <property type="project" value="TreeGrafter"/>
</dbReference>
<dbReference type="Gene3D" id="1.10.10.60">
    <property type="entry name" value="Homeodomain-like"/>
    <property type="match status" value="1"/>
</dbReference>
<dbReference type="STRING" id="400682.A0A1X7UNI1"/>
<dbReference type="GO" id="GO:0070461">
    <property type="term" value="C:SAGA-type complex"/>
    <property type="evidence" value="ECO:0007669"/>
    <property type="project" value="TreeGrafter"/>
</dbReference>
<dbReference type="InterPro" id="IPR017884">
    <property type="entry name" value="SANT_dom"/>
</dbReference>
<dbReference type="AlphaFoldDB" id="A0A1X7UNI1"/>
<dbReference type="SUPFAM" id="SSF46689">
    <property type="entry name" value="Homeodomain-like"/>
    <property type="match status" value="1"/>
</dbReference>
<dbReference type="GO" id="GO:0005634">
    <property type="term" value="C:nucleus"/>
    <property type="evidence" value="ECO:0007669"/>
    <property type="project" value="TreeGrafter"/>
</dbReference>
<dbReference type="InterPro" id="IPR009057">
    <property type="entry name" value="Homeodomain-like_sf"/>
</dbReference>
<accession>A0A1X7UNI1</accession>
<dbReference type="PANTHER" id="PTHR12374">
    <property type="entry name" value="TRANSCRIPTIONAL ADAPTOR 2 ADA2 -RELATED"/>
    <property type="match status" value="1"/>
</dbReference>
<dbReference type="InParanoid" id="A0A1X7UNI1"/>
<dbReference type="Pfam" id="PF00249">
    <property type="entry name" value="Myb_DNA-binding"/>
    <property type="match status" value="1"/>
</dbReference>
<dbReference type="PROSITE" id="PS51293">
    <property type="entry name" value="SANT"/>
    <property type="match status" value="1"/>
</dbReference>
<evidence type="ECO:0000259" key="1">
    <source>
        <dbReference type="PROSITE" id="PS51293"/>
    </source>
</evidence>
<dbReference type="InterPro" id="IPR001005">
    <property type="entry name" value="SANT/Myb"/>
</dbReference>